<evidence type="ECO:0008006" key="6">
    <source>
        <dbReference type="Google" id="ProtNLM"/>
    </source>
</evidence>
<dbReference type="PIRSF" id="PIRSF009467">
    <property type="entry name" value="Ureas_acces_UreF"/>
    <property type="match status" value="1"/>
</dbReference>
<dbReference type="InterPro" id="IPR038277">
    <property type="entry name" value="UreF_sf"/>
</dbReference>
<dbReference type="Pfam" id="PF01730">
    <property type="entry name" value="UreF"/>
    <property type="match status" value="1"/>
</dbReference>
<accession>A0ABD0KV02</accession>
<evidence type="ECO:0000256" key="1">
    <source>
        <dbReference type="ARBA" id="ARBA00022988"/>
    </source>
</evidence>
<evidence type="ECO:0000313" key="4">
    <source>
        <dbReference type="EMBL" id="KAK7490906.1"/>
    </source>
</evidence>
<keyword evidence="5" id="KW-1185">Reference proteome</keyword>
<dbReference type="Proteomes" id="UP001519460">
    <property type="component" value="Unassembled WGS sequence"/>
</dbReference>
<proteinExistence type="inferred from homology"/>
<keyword evidence="1" id="KW-0996">Nickel insertion</keyword>
<dbReference type="PANTHER" id="PTHR33620">
    <property type="entry name" value="UREASE ACCESSORY PROTEIN F"/>
    <property type="match status" value="1"/>
</dbReference>
<comment type="similarity">
    <text evidence="3">Belongs to the UreF family.</text>
</comment>
<dbReference type="EMBL" id="JACVVK020000121">
    <property type="protein sequence ID" value="KAK7490906.1"/>
    <property type="molecule type" value="Genomic_DNA"/>
</dbReference>
<evidence type="ECO:0000313" key="5">
    <source>
        <dbReference type="Proteomes" id="UP001519460"/>
    </source>
</evidence>
<dbReference type="InterPro" id="IPR002639">
    <property type="entry name" value="UreF"/>
</dbReference>
<evidence type="ECO:0000256" key="3">
    <source>
        <dbReference type="ARBA" id="ARBA00046339"/>
    </source>
</evidence>
<protein>
    <recommendedName>
        <fullName evidence="6">Urease accessory protein UreF</fullName>
    </recommendedName>
</protein>
<comment type="caution">
    <text evidence="4">The sequence shown here is derived from an EMBL/GenBank/DDBJ whole genome shotgun (WGS) entry which is preliminary data.</text>
</comment>
<organism evidence="4 5">
    <name type="scientific">Batillaria attramentaria</name>
    <dbReference type="NCBI Taxonomy" id="370345"/>
    <lineage>
        <taxon>Eukaryota</taxon>
        <taxon>Metazoa</taxon>
        <taxon>Spiralia</taxon>
        <taxon>Lophotrochozoa</taxon>
        <taxon>Mollusca</taxon>
        <taxon>Gastropoda</taxon>
        <taxon>Caenogastropoda</taxon>
        <taxon>Sorbeoconcha</taxon>
        <taxon>Cerithioidea</taxon>
        <taxon>Batillariidae</taxon>
        <taxon>Batillaria</taxon>
    </lineage>
</organism>
<gene>
    <name evidence="4" type="ORF">BaRGS_00017778</name>
</gene>
<evidence type="ECO:0000256" key="2">
    <source>
        <dbReference type="ARBA" id="ARBA00023186"/>
    </source>
</evidence>
<keyword evidence="2" id="KW-0143">Chaperone</keyword>
<name>A0ABD0KV02_9CAEN</name>
<reference evidence="4 5" key="1">
    <citation type="journal article" date="2023" name="Sci. Data">
        <title>Genome assembly of the Korean intertidal mud-creeper Batillaria attramentaria.</title>
        <authorList>
            <person name="Patra A.K."/>
            <person name="Ho P.T."/>
            <person name="Jun S."/>
            <person name="Lee S.J."/>
            <person name="Kim Y."/>
            <person name="Won Y.J."/>
        </authorList>
    </citation>
    <scope>NUCLEOTIDE SEQUENCE [LARGE SCALE GENOMIC DNA]</scope>
    <source>
        <strain evidence="4">Wonlab-2016</strain>
    </source>
</reference>
<dbReference type="PANTHER" id="PTHR33620:SF1">
    <property type="entry name" value="UREASE ACCESSORY PROTEIN F"/>
    <property type="match status" value="1"/>
</dbReference>
<dbReference type="Gene3D" id="1.10.4190.10">
    <property type="entry name" value="Urease accessory protein UreF"/>
    <property type="match status" value="1"/>
</dbReference>
<dbReference type="AlphaFoldDB" id="A0ABD0KV02"/>
<sequence>MPSVMLKVFPREVSLTVWVWNLLYRINRSCTLVSDLKNFVVCLLENAGSFNLPFVGEAHAASCDTSQLTALDQLCHVCTANHIANRANTRQGRALVDTASKVFGYDDVCSLKSTLKHFHYPVVFGAVYGSLGLDLDTTLTAFMSGVIRTSVASAVRLDRIGPIEAQKIVTELQRLIPEIIHRNKTSSAADARVTFPLTDIMQNCHDKLFSKLFYS</sequence>